<proteinExistence type="predicted"/>
<organism evidence="1 2">
    <name type="scientific">Virgibacillus salinus</name>
    <dbReference type="NCBI Taxonomy" id="553311"/>
    <lineage>
        <taxon>Bacteria</taxon>
        <taxon>Bacillati</taxon>
        <taxon>Bacillota</taxon>
        <taxon>Bacilli</taxon>
        <taxon>Bacillales</taxon>
        <taxon>Bacillaceae</taxon>
        <taxon>Virgibacillus</taxon>
    </lineage>
</organism>
<protein>
    <submittedName>
        <fullName evidence="1">Post-transcriptional regulator</fullName>
    </submittedName>
</protein>
<sequence length="100" mass="11580">MEVIKNVREWKPDVLLALESKVNEFKLMGYAQASNENIWKCLEEKVWKGNPPKRLFEVTQDILHLSSNIYMSYLTVNAYQDNDLMASINALTKGNLEESE</sequence>
<dbReference type="Pfam" id="PF13797">
    <property type="entry name" value="Post_transc_reg"/>
    <property type="match status" value="1"/>
</dbReference>
<dbReference type="Proteomes" id="UP000199444">
    <property type="component" value="Unassembled WGS sequence"/>
</dbReference>
<gene>
    <name evidence="1" type="ORF">SAMN05216231_1601</name>
</gene>
<dbReference type="STRING" id="553311.SAMN05216231_1601"/>
<dbReference type="RefSeq" id="WP_092492455.1">
    <property type="nucleotide sequence ID" value="NZ_FNKD01000002.1"/>
</dbReference>
<accession>A0A1H1B4R4</accession>
<evidence type="ECO:0000313" key="1">
    <source>
        <dbReference type="EMBL" id="SDQ46925.1"/>
    </source>
</evidence>
<reference evidence="1 2" key="1">
    <citation type="submission" date="2016-10" db="EMBL/GenBank/DDBJ databases">
        <authorList>
            <person name="de Groot N.N."/>
        </authorList>
    </citation>
    <scope>NUCLEOTIDE SEQUENCE [LARGE SCALE GENOMIC DNA]</scope>
    <source>
        <strain evidence="1 2">CGMCC 1.10449</strain>
    </source>
</reference>
<dbReference type="AlphaFoldDB" id="A0A1H1B4R4"/>
<dbReference type="EMBL" id="FNKD01000002">
    <property type="protein sequence ID" value="SDQ46925.1"/>
    <property type="molecule type" value="Genomic_DNA"/>
</dbReference>
<evidence type="ECO:0000313" key="2">
    <source>
        <dbReference type="Proteomes" id="UP000199444"/>
    </source>
</evidence>
<dbReference type="InterPro" id="IPR025716">
    <property type="entry name" value="Post-transcriptional_regulator"/>
</dbReference>
<keyword evidence="2" id="KW-1185">Reference proteome</keyword>
<name>A0A1H1B4R4_9BACI</name>